<accession>A0A9D4KSK6</accession>
<dbReference type="EMBL" id="JAIWYP010000003">
    <property type="protein sequence ID" value="KAH3845272.1"/>
    <property type="molecule type" value="Genomic_DNA"/>
</dbReference>
<evidence type="ECO:0000313" key="1">
    <source>
        <dbReference type="EMBL" id="KAH3845272.1"/>
    </source>
</evidence>
<comment type="caution">
    <text evidence="1">The sequence shown here is derived from an EMBL/GenBank/DDBJ whole genome shotgun (WGS) entry which is preliminary data.</text>
</comment>
<evidence type="ECO:0000313" key="2">
    <source>
        <dbReference type="Proteomes" id="UP000828390"/>
    </source>
</evidence>
<sequence>MADGWASERHQQMKGTVHGSLVKSVYTATCVIADDDGYLLCNMPTDGRSGQMCGHSLWSSPPIKGSLKLMENYRTIRRFSYHITHHRQSIEK</sequence>
<name>A0A9D4KSK6_DREPO</name>
<protein>
    <submittedName>
        <fullName evidence="1">Uncharacterized protein</fullName>
    </submittedName>
</protein>
<organism evidence="1 2">
    <name type="scientific">Dreissena polymorpha</name>
    <name type="common">Zebra mussel</name>
    <name type="synonym">Mytilus polymorpha</name>
    <dbReference type="NCBI Taxonomy" id="45954"/>
    <lineage>
        <taxon>Eukaryota</taxon>
        <taxon>Metazoa</taxon>
        <taxon>Spiralia</taxon>
        <taxon>Lophotrochozoa</taxon>
        <taxon>Mollusca</taxon>
        <taxon>Bivalvia</taxon>
        <taxon>Autobranchia</taxon>
        <taxon>Heteroconchia</taxon>
        <taxon>Euheterodonta</taxon>
        <taxon>Imparidentia</taxon>
        <taxon>Neoheterodontei</taxon>
        <taxon>Myida</taxon>
        <taxon>Dreissenoidea</taxon>
        <taxon>Dreissenidae</taxon>
        <taxon>Dreissena</taxon>
    </lineage>
</organism>
<gene>
    <name evidence="1" type="ORF">DPMN_087547</name>
</gene>
<keyword evidence="2" id="KW-1185">Reference proteome</keyword>
<dbReference type="AlphaFoldDB" id="A0A9D4KSK6"/>
<reference evidence="1" key="2">
    <citation type="submission" date="2020-11" db="EMBL/GenBank/DDBJ databases">
        <authorList>
            <person name="McCartney M.A."/>
            <person name="Auch B."/>
            <person name="Kono T."/>
            <person name="Mallez S."/>
            <person name="Becker A."/>
            <person name="Gohl D.M."/>
            <person name="Silverstein K.A.T."/>
            <person name="Koren S."/>
            <person name="Bechman K.B."/>
            <person name="Herman A."/>
            <person name="Abrahante J.E."/>
            <person name="Garbe J."/>
        </authorList>
    </citation>
    <scope>NUCLEOTIDE SEQUENCE</scope>
    <source>
        <strain evidence="1">Duluth1</strain>
        <tissue evidence="1">Whole animal</tissue>
    </source>
</reference>
<dbReference type="Proteomes" id="UP000828390">
    <property type="component" value="Unassembled WGS sequence"/>
</dbReference>
<reference evidence="1" key="1">
    <citation type="journal article" date="2019" name="bioRxiv">
        <title>The Genome of the Zebra Mussel, Dreissena polymorpha: A Resource for Invasive Species Research.</title>
        <authorList>
            <person name="McCartney M.A."/>
            <person name="Auch B."/>
            <person name="Kono T."/>
            <person name="Mallez S."/>
            <person name="Zhang Y."/>
            <person name="Obille A."/>
            <person name="Becker A."/>
            <person name="Abrahante J.E."/>
            <person name="Garbe J."/>
            <person name="Badalamenti J.P."/>
            <person name="Herman A."/>
            <person name="Mangelson H."/>
            <person name="Liachko I."/>
            <person name="Sullivan S."/>
            <person name="Sone E.D."/>
            <person name="Koren S."/>
            <person name="Silverstein K.A.T."/>
            <person name="Beckman K.B."/>
            <person name="Gohl D.M."/>
        </authorList>
    </citation>
    <scope>NUCLEOTIDE SEQUENCE</scope>
    <source>
        <strain evidence="1">Duluth1</strain>
        <tissue evidence="1">Whole animal</tissue>
    </source>
</reference>
<proteinExistence type="predicted"/>